<dbReference type="InParanoid" id="F4RP35"/>
<dbReference type="AlphaFoldDB" id="F4RP35"/>
<proteinExistence type="predicted"/>
<dbReference type="eggNOG" id="KOG1604">
    <property type="taxonomic scope" value="Eukaryota"/>
</dbReference>
<dbReference type="HOGENOM" id="CLU_028297_0_0_1"/>
<dbReference type="STRING" id="747676.F4RP35"/>
<dbReference type="InterPro" id="IPR011013">
    <property type="entry name" value="Gal_mutarotase_sf_dom"/>
</dbReference>
<evidence type="ECO:0008006" key="3">
    <source>
        <dbReference type="Google" id="ProtNLM"/>
    </source>
</evidence>
<evidence type="ECO:0000313" key="1">
    <source>
        <dbReference type="EMBL" id="EGG05921.1"/>
    </source>
</evidence>
<evidence type="ECO:0000313" key="2">
    <source>
        <dbReference type="Proteomes" id="UP000001072"/>
    </source>
</evidence>
<dbReference type="GO" id="GO:0033499">
    <property type="term" value="P:galactose catabolic process via UDP-galactose, Leloir pathway"/>
    <property type="evidence" value="ECO:0007669"/>
    <property type="project" value="TreeGrafter"/>
</dbReference>
<dbReference type="PANTHER" id="PTHR10091">
    <property type="entry name" value="ALDOSE-1-EPIMERASE"/>
    <property type="match status" value="1"/>
</dbReference>
<dbReference type="OrthoDB" id="274691at2759"/>
<name>F4RP35_MELLP</name>
<dbReference type="PANTHER" id="PTHR10091:SF0">
    <property type="entry name" value="GALACTOSE MUTAROTASE"/>
    <property type="match status" value="1"/>
</dbReference>
<gene>
    <name evidence="1" type="ORF">MELLADRAFT_87621</name>
</gene>
<dbReference type="SUPFAM" id="SSF74650">
    <property type="entry name" value="Galactose mutarotase-like"/>
    <property type="match status" value="1"/>
</dbReference>
<accession>F4RP35</accession>
<dbReference type="Gene3D" id="2.70.98.10">
    <property type="match status" value="1"/>
</dbReference>
<dbReference type="GeneID" id="18934579"/>
<dbReference type="EMBL" id="GL883111">
    <property type="protein sequence ID" value="EGG05921.1"/>
    <property type="molecule type" value="Genomic_DNA"/>
</dbReference>
<dbReference type="VEuPathDB" id="FungiDB:MELLADRAFT_87621"/>
<dbReference type="RefSeq" id="XP_007410977.1">
    <property type="nucleotide sequence ID" value="XM_007410915.1"/>
</dbReference>
<dbReference type="GO" id="GO:0004034">
    <property type="term" value="F:aldose 1-epimerase activity"/>
    <property type="evidence" value="ECO:0007669"/>
    <property type="project" value="TreeGrafter"/>
</dbReference>
<organism evidence="2">
    <name type="scientific">Melampsora larici-populina (strain 98AG31 / pathotype 3-4-7)</name>
    <name type="common">Poplar leaf rust fungus</name>
    <dbReference type="NCBI Taxonomy" id="747676"/>
    <lineage>
        <taxon>Eukaryota</taxon>
        <taxon>Fungi</taxon>
        <taxon>Dikarya</taxon>
        <taxon>Basidiomycota</taxon>
        <taxon>Pucciniomycotina</taxon>
        <taxon>Pucciniomycetes</taxon>
        <taxon>Pucciniales</taxon>
        <taxon>Melampsoraceae</taxon>
        <taxon>Melampsora</taxon>
    </lineage>
</organism>
<reference evidence="2" key="1">
    <citation type="journal article" date="2011" name="Proc. Natl. Acad. Sci. U.S.A.">
        <title>Obligate biotrophy features unraveled by the genomic analysis of rust fungi.</title>
        <authorList>
            <person name="Duplessis S."/>
            <person name="Cuomo C.A."/>
            <person name="Lin Y.-C."/>
            <person name="Aerts A."/>
            <person name="Tisserant E."/>
            <person name="Veneault-Fourrey C."/>
            <person name="Joly D.L."/>
            <person name="Hacquard S."/>
            <person name="Amselem J."/>
            <person name="Cantarel B.L."/>
            <person name="Chiu R."/>
            <person name="Coutinho P.M."/>
            <person name="Feau N."/>
            <person name="Field M."/>
            <person name="Frey P."/>
            <person name="Gelhaye E."/>
            <person name="Goldberg J."/>
            <person name="Grabherr M.G."/>
            <person name="Kodira C.D."/>
            <person name="Kohler A."/>
            <person name="Kuees U."/>
            <person name="Lindquist E.A."/>
            <person name="Lucas S.M."/>
            <person name="Mago R."/>
            <person name="Mauceli E."/>
            <person name="Morin E."/>
            <person name="Murat C."/>
            <person name="Pangilinan J.L."/>
            <person name="Park R."/>
            <person name="Pearson M."/>
            <person name="Quesneville H."/>
            <person name="Rouhier N."/>
            <person name="Sakthikumar S."/>
            <person name="Salamov A.A."/>
            <person name="Schmutz J."/>
            <person name="Selles B."/>
            <person name="Shapiro H."/>
            <person name="Tanguay P."/>
            <person name="Tuskan G.A."/>
            <person name="Henrissat B."/>
            <person name="Van de Peer Y."/>
            <person name="Rouze P."/>
            <person name="Ellis J.G."/>
            <person name="Dodds P.N."/>
            <person name="Schein J.E."/>
            <person name="Zhong S."/>
            <person name="Hamelin R.C."/>
            <person name="Grigoriev I.V."/>
            <person name="Szabo L.J."/>
            <person name="Martin F."/>
        </authorList>
    </citation>
    <scope>NUCLEOTIDE SEQUENCE [LARGE SCALE GENOMIC DNA]</scope>
    <source>
        <strain evidence="2">98AG31 / pathotype 3-4-7</strain>
    </source>
</reference>
<sequence length="373" mass="41443">MSDTHLLQIEDERGRKVSLELMSKGLTVHRLLVERPGFPPRDLICGPEKTDGYTQEGRRFKNQVVGRYTNRLAGGQTLIETREGEQLSLNLERNDPTHRVYADHGKNCLHSGSDGYDLRDFEYVSEDSAIVRSFKDDPNNTSGLPLNTTGEKVFLHLYSPANDQGFPESIDILATATLSAAGNSGENAHAQPMMPSHSLVGCLTFSLQARIREPLETLKQSHIRGTPINLTWHNGYIMNDFKTNAGEEGGISQHKLGILGEHYVEVDKELLPTGELRPAKEIGLDSNGDFISGEGVELIGEQIPKDGFVFKEPERLELPKVTLRSPSDDLVMNFRTNQTAVQCYSSNFFDGSGFRKNLHQNQSTPQGYSKQGT</sequence>
<protein>
    <recommendedName>
        <fullName evidence="3">Aldose 1-epimerase</fullName>
    </recommendedName>
</protein>
<dbReference type="Pfam" id="PF01263">
    <property type="entry name" value="Aldose_epim"/>
    <property type="match status" value="1"/>
</dbReference>
<dbReference type="GO" id="GO:0006006">
    <property type="term" value="P:glucose metabolic process"/>
    <property type="evidence" value="ECO:0007669"/>
    <property type="project" value="TreeGrafter"/>
</dbReference>
<keyword evidence="2" id="KW-1185">Reference proteome</keyword>
<dbReference type="GO" id="GO:0030246">
    <property type="term" value="F:carbohydrate binding"/>
    <property type="evidence" value="ECO:0007669"/>
    <property type="project" value="InterPro"/>
</dbReference>
<dbReference type="InterPro" id="IPR014718">
    <property type="entry name" value="GH-type_carb-bd"/>
</dbReference>
<dbReference type="InterPro" id="IPR008183">
    <property type="entry name" value="Aldose_1/G6P_1-epimerase"/>
</dbReference>
<dbReference type="KEGG" id="mlr:MELLADRAFT_87621"/>
<dbReference type="Proteomes" id="UP000001072">
    <property type="component" value="Unassembled WGS sequence"/>
</dbReference>